<dbReference type="EMBL" id="RJVU01059333">
    <property type="protein sequence ID" value="ROJ78817.1"/>
    <property type="molecule type" value="Genomic_DNA"/>
</dbReference>
<organism evidence="2 3">
    <name type="scientific">Anabarilius grahami</name>
    <name type="common">Kanglang fish</name>
    <name type="synonym">Barilius grahami</name>
    <dbReference type="NCBI Taxonomy" id="495550"/>
    <lineage>
        <taxon>Eukaryota</taxon>
        <taxon>Metazoa</taxon>
        <taxon>Chordata</taxon>
        <taxon>Craniata</taxon>
        <taxon>Vertebrata</taxon>
        <taxon>Euteleostomi</taxon>
        <taxon>Actinopterygii</taxon>
        <taxon>Neopterygii</taxon>
        <taxon>Teleostei</taxon>
        <taxon>Ostariophysi</taxon>
        <taxon>Cypriniformes</taxon>
        <taxon>Xenocyprididae</taxon>
        <taxon>Xenocypridinae</taxon>
        <taxon>Xenocypridinae incertae sedis</taxon>
        <taxon>Anabarilius</taxon>
    </lineage>
</organism>
<feature type="region of interest" description="Disordered" evidence="1">
    <location>
        <begin position="118"/>
        <end position="147"/>
    </location>
</feature>
<reference evidence="2 3" key="1">
    <citation type="submission" date="2018-10" db="EMBL/GenBank/DDBJ databases">
        <title>Genome assembly for a Yunnan-Guizhou Plateau 3E fish, Anabarilius grahami (Regan), and its evolutionary and genetic applications.</title>
        <authorList>
            <person name="Jiang W."/>
        </authorList>
    </citation>
    <scope>NUCLEOTIDE SEQUENCE [LARGE SCALE GENOMIC DNA]</scope>
    <source>
        <strain evidence="2">AG-KIZ</strain>
        <tissue evidence="2">Muscle</tissue>
    </source>
</reference>
<accession>A0A3N0XW17</accession>
<gene>
    <name evidence="2" type="ORF">DPX16_15342</name>
</gene>
<comment type="caution">
    <text evidence="2">The sequence shown here is derived from an EMBL/GenBank/DDBJ whole genome shotgun (WGS) entry which is preliminary data.</text>
</comment>
<evidence type="ECO:0000256" key="1">
    <source>
        <dbReference type="SAM" id="MobiDB-lite"/>
    </source>
</evidence>
<evidence type="ECO:0000313" key="3">
    <source>
        <dbReference type="Proteomes" id="UP000281406"/>
    </source>
</evidence>
<name>A0A3N0XW17_ANAGA</name>
<dbReference type="AlphaFoldDB" id="A0A3N0XW17"/>
<dbReference type="Proteomes" id="UP000281406">
    <property type="component" value="Unassembled WGS sequence"/>
</dbReference>
<protein>
    <submittedName>
        <fullName evidence="2">Uncharacterized protein</fullName>
    </submittedName>
</protein>
<evidence type="ECO:0000313" key="2">
    <source>
        <dbReference type="EMBL" id="ROJ78817.1"/>
    </source>
</evidence>
<proteinExistence type="predicted"/>
<keyword evidence="3" id="KW-1185">Reference proteome</keyword>
<sequence length="147" mass="16087">MKAGMESRPSAVSLKFWLRENRKWAVSIALLCEAEEACQVSLNPSKRQQEAASSRLSHYDTITRWHQTRAAMALTSRSLPVNLFGVQEHFGPVRACKSTIMTHSSDKTNVASADFHINREQGGGPAGRAALDQSDEDGKHQGAAVIP</sequence>